<gene>
    <name evidence="1" type="ORF">BDY19DRAFT_905095</name>
</gene>
<proteinExistence type="predicted"/>
<evidence type="ECO:0000313" key="2">
    <source>
        <dbReference type="Proteomes" id="UP001055072"/>
    </source>
</evidence>
<name>A0ACB8U9J8_9APHY</name>
<dbReference type="EMBL" id="MU274907">
    <property type="protein sequence ID" value="KAI0090854.1"/>
    <property type="molecule type" value="Genomic_DNA"/>
</dbReference>
<comment type="caution">
    <text evidence="1">The sequence shown here is derived from an EMBL/GenBank/DDBJ whole genome shotgun (WGS) entry which is preliminary data.</text>
</comment>
<accession>A0ACB8U9J8</accession>
<protein>
    <submittedName>
        <fullName evidence="1">Uncharacterized protein</fullName>
    </submittedName>
</protein>
<reference evidence="1" key="1">
    <citation type="journal article" date="2021" name="Environ. Microbiol.">
        <title>Gene family expansions and transcriptome signatures uncover fungal adaptations to wood decay.</title>
        <authorList>
            <person name="Hage H."/>
            <person name="Miyauchi S."/>
            <person name="Viragh M."/>
            <person name="Drula E."/>
            <person name="Min B."/>
            <person name="Chaduli D."/>
            <person name="Navarro D."/>
            <person name="Favel A."/>
            <person name="Norest M."/>
            <person name="Lesage-Meessen L."/>
            <person name="Balint B."/>
            <person name="Merenyi Z."/>
            <person name="de Eugenio L."/>
            <person name="Morin E."/>
            <person name="Martinez A.T."/>
            <person name="Baldrian P."/>
            <person name="Stursova M."/>
            <person name="Martinez M.J."/>
            <person name="Novotny C."/>
            <person name="Magnuson J.K."/>
            <person name="Spatafora J.W."/>
            <person name="Maurice S."/>
            <person name="Pangilinan J."/>
            <person name="Andreopoulos W."/>
            <person name="LaButti K."/>
            <person name="Hundley H."/>
            <person name="Na H."/>
            <person name="Kuo A."/>
            <person name="Barry K."/>
            <person name="Lipzen A."/>
            <person name="Henrissat B."/>
            <person name="Riley R."/>
            <person name="Ahrendt S."/>
            <person name="Nagy L.G."/>
            <person name="Grigoriev I.V."/>
            <person name="Martin F."/>
            <person name="Rosso M.N."/>
        </authorList>
    </citation>
    <scope>NUCLEOTIDE SEQUENCE</scope>
    <source>
        <strain evidence="1">CBS 384.51</strain>
    </source>
</reference>
<sequence length="117" mass="12443">MLLPTKSTTAGVLATLIVLVAQAKSRPIPDPGISPYIYYSSDDGYRELDVFGLNSFDRPGSFGIDGYLDLSPGHIEFAFSASFLDCGVSEGSSAYLNEAKTHNPSTLSRVSSCKAEA</sequence>
<keyword evidence="2" id="KW-1185">Reference proteome</keyword>
<dbReference type="Proteomes" id="UP001055072">
    <property type="component" value="Unassembled WGS sequence"/>
</dbReference>
<organism evidence="1 2">
    <name type="scientific">Irpex rosettiformis</name>
    <dbReference type="NCBI Taxonomy" id="378272"/>
    <lineage>
        <taxon>Eukaryota</taxon>
        <taxon>Fungi</taxon>
        <taxon>Dikarya</taxon>
        <taxon>Basidiomycota</taxon>
        <taxon>Agaricomycotina</taxon>
        <taxon>Agaricomycetes</taxon>
        <taxon>Polyporales</taxon>
        <taxon>Irpicaceae</taxon>
        <taxon>Irpex</taxon>
    </lineage>
</organism>
<evidence type="ECO:0000313" key="1">
    <source>
        <dbReference type="EMBL" id="KAI0090854.1"/>
    </source>
</evidence>